<reference evidence="3" key="1">
    <citation type="submission" date="2018-02" db="EMBL/GenBank/DDBJ databases">
        <authorList>
            <person name="Kim S.-K."/>
            <person name="Jung H.-I."/>
            <person name="Lee S.-W."/>
        </authorList>
    </citation>
    <scope>NUCLEOTIDE SEQUENCE</scope>
    <source>
        <strain evidence="3">SK3146</strain>
    </source>
</reference>
<keyword evidence="1" id="KW-0812">Transmembrane</keyword>
<feature type="transmembrane region" description="Helical" evidence="1">
    <location>
        <begin position="105"/>
        <end position="121"/>
    </location>
</feature>
<dbReference type="Pfam" id="PF04892">
    <property type="entry name" value="VanZ"/>
    <property type="match status" value="1"/>
</dbReference>
<reference evidence="3" key="2">
    <citation type="journal article" date="2021" name="J Anim Sci Technol">
        <title>Complete genome sequence of Paenibacillus konkukensis sp. nov. SK3146 as a potential probiotic strain.</title>
        <authorList>
            <person name="Jung H.I."/>
            <person name="Park S."/>
            <person name="Niu K.M."/>
            <person name="Lee S.W."/>
            <person name="Kothari D."/>
            <person name="Yi K.J."/>
            <person name="Kim S.K."/>
        </authorList>
    </citation>
    <scope>NUCLEOTIDE SEQUENCE</scope>
    <source>
        <strain evidence="3">SK3146</strain>
    </source>
</reference>
<dbReference type="Proteomes" id="UP001057134">
    <property type="component" value="Chromosome"/>
</dbReference>
<evidence type="ECO:0000313" key="4">
    <source>
        <dbReference type="Proteomes" id="UP001057134"/>
    </source>
</evidence>
<evidence type="ECO:0000256" key="1">
    <source>
        <dbReference type="SAM" id="Phobius"/>
    </source>
</evidence>
<proteinExistence type="predicted"/>
<dbReference type="InterPro" id="IPR006976">
    <property type="entry name" value="VanZ-like"/>
</dbReference>
<protein>
    <submittedName>
        <fullName evidence="3">VanZ like family protein</fullName>
    </submittedName>
</protein>
<sequence length="164" mass="18646">MRRKKWKFLLWLALTCAWLVLIFVKSAQTYSEQDIRPLLAEWLPYDLLMKWLPHIEFYYDHGLVTSTQPYDFIEFFIRKGGHVTEYLVLCFLSVMTLLAKPAGRVTAVLAGTVFSVLYAASDEWHQSFVAGRTGHAIDVGVDAIGAVLMALIFTAVFLIAGRKK</sequence>
<keyword evidence="1" id="KW-1133">Transmembrane helix</keyword>
<feature type="transmembrane region" description="Helical" evidence="1">
    <location>
        <begin position="141"/>
        <end position="160"/>
    </location>
</feature>
<dbReference type="RefSeq" id="WP_249865898.1">
    <property type="nucleotide sequence ID" value="NZ_CP027059.1"/>
</dbReference>
<dbReference type="EMBL" id="CP027059">
    <property type="protein sequence ID" value="UQZ83933.1"/>
    <property type="molecule type" value="Genomic_DNA"/>
</dbReference>
<organism evidence="3 4">
    <name type="scientific">Paenibacillus konkukensis</name>
    <dbReference type="NCBI Taxonomy" id="2020716"/>
    <lineage>
        <taxon>Bacteria</taxon>
        <taxon>Bacillati</taxon>
        <taxon>Bacillota</taxon>
        <taxon>Bacilli</taxon>
        <taxon>Bacillales</taxon>
        <taxon>Paenibacillaceae</taxon>
        <taxon>Paenibacillus</taxon>
    </lineage>
</organism>
<keyword evidence="4" id="KW-1185">Reference proteome</keyword>
<dbReference type="NCBIfam" id="NF037970">
    <property type="entry name" value="vanZ_1"/>
    <property type="match status" value="1"/>
</dbReference>
<feature type="domain" description="VanZ-like" evidence="2">
    <location>
        <begin position="12"/>
        <end position="154"/>
    </location>
</feature>
<name>A0ABY4RP69_9BACL</name>
<evidence type="ECO:0000259" key="2">
    <source>
        <dbReference type="Pfam" id="PF04892"/>
    </source>
</evidence>
<evidence type="ECO:0000313" key="3">
    <source>
        <dbReference type="EMBL" id="UQZ83933.1"/>
    </source>
</evidence>
<dbReference type="InterPro" id="IPR016747">
    <property type="entry name" value="Phosphotransbutyrylase"/>
</dbReference>
<keyword evidence="1" id="KW-0472">Membrane</keyword>
<accession>A0ABY4RP69</accession>
<gene>
    <name evidence="3" type="ORF">SK3146_03140</name>
</gene>
<feature type="transmembrane region" description="Helical" evidence="1">
    <location>
        <begin position="80"/>
        <end position="98"/>
    </location>
</feature>
<dbReference type="PIRSF" id="PIRSF019083">
    <property type="entry name" value="UCP019083_VanZ"/>
    <property type="match status" value="1"/>
</dbReference>